<keyword evidence="1" id="KW-0732">Signal</keyword>
<evidence type="ECO:0000313" key="3">
    <source>
        <dbReference type="Proteomes" id="UP001375812"/>
    </source>
</evidence>
<keyword evidence="3" id="KW-1185">Reference proteome</keyword>
<evidence type="ECO:0000313" key="2">
    <source>
        <dbReference type="EMBL" id="MEJ5022580.1"/>
    </source>
</evidence>
<sequence>MSNLTVNVQPGASIGVLLGDGGTALSLSGTGSTVNNQGVIDPSLLGSLSIESTGLMVRNAAGSTQTITNSGSLYGAPGAITGLGGLALQAQNGVGGVTNISNSGTIGSRPVLGSSIQPVDAAAIAVYGGATVRFENSGTITGRIGFNSSFVSGNTFTNSGTINGSVSLGAGSTNEFIAETGSSVNLGGGTAAAVASGVGGVGFAATGYVDGGLGGNNILTLQQRGGGLGTIDISKYINFSHLNIQSGYWTISGVSGATDAIIADGAAVNIDNAASLGSGLLTFSGGDISTSTGGVTLTNAIQITREMNVTGSNNLTLNGSVFGTGALNKSGSGTLTLNGVNTFSGGTGLAGGKIVAGSSDAFGPGSINVSGNAELDGSTSLSLGNNINLANGATLALDGSNDTSLSGVIAGVGGLVKNGAATLTLNGSNTYTGGTTINAGTLEIGTGGSLASSSAVSLINPGAALDIRAAGSQTLGALSGVAGTSVLLGSGGLTLGSAGNLTFGGTIGSAGGIIKQGSGTQTLIGTNTYTGGTTINAGTLAIGGGGSLAAGGDVNLVAPGASFDISGAVANQTIGALSGVYGTAVALGAHTLSFGGSANQIFSGAISGTGGIVKQGSGQQIFNGINTYAGLTNVNAGSLIIGGTSGTAASVQGNVQVASGATIGGHGRIGGSLLLASGSHLSPGASMGTLTVGGDLTVGRDSYLDFEFGAPGANFTTFGMSDSVKVEGDLRLDGVVLNVIDGGGMGPGLYNMFSYNGALTLSNGGLSLALGSSAQGNIIQIVSGLKQINLIRMAGLQLDFWNANRLASSTRMGGGSGLWSVTTPNWTDSQGSVTGPMTPQPGFALFGGTPGVVTVDNSDGAVKALGMQFASDGYRLAGDALTLVGSERGMDCDR</sequence>
<dbReference type="InterPro" id="IPR011050">
    <property type="entry name" value="Pectin_lyase_fold/virulence"/>
</dbReference>
<accession>A0ABU8PJZ1</accession>
<evidence type="ECO:0000256" key="1">
    <source>
        <dbReference type="ARBA" id="ARBA00022729"/>
    </source>
</evidence>
<dbReference type="RefSeq" id="WP_146114481.1">
    <property type="nucleotide sequence ID" value="NZ_JBBGZH010000002.1"/>
</dbReference>
<dbReference type="SUPFAM" id="SSF51126">
    <property type="entry name" value="Pectin lyase-like"/>
    <property type="match status" value="1"/>
</dbReference>
<dbReference type="InterPro" id="IPR012332">
    <property type="entry name" value="Autotransporter_pectin_lyase_C"/>
</dbReference>
<dbReference type="Proteomes" id="UP001375812">
    <property type="component" value="Unassembled WGS sequence"/>
</dbReference>
<reference evidence="2 3" key="1">
    <citation type="submission" date="2023-12" db="EMBL/GenBank/DDBJ databases">
        <title>Gut-associated functions are favored during microbiome assembly across C. elegans life.</title>
        <authorList>
            <person name="Zimmermann J."/>
        </authorList>
    </citation>
    <scope>NUCLEOTIDE SEQUENCE [LARGE SCALE GENOMIC DNA]</scope>
    <source>
        <strain evidence="2 3">MYb71</strain>
    </source>
</reference>
<gene>
    <name evidence="2" type="ORF">WH297_22975</name>
</gene>
<dbReference type="InterPro" id="IPR013425">
    <property type="entry name" value="Autotrns_rpt"/>
</dbReference>
<dbReference type="Gene3D" id="2.160.20.20">
    <property type="match status" value="1"/>
</dbReference>
<protein>
    <submittedName>
        <fullName evidence="2">Autotransporter-associated beta strand repeat-containing protein</fullName>
    </submittedName>
</protein>
<comment type="caution">
    <text evidence="2">The sequence shown here is derived from an EMBL/GenBank/DDBJ whole genome shotgun (WGS) entry which is preliminary data.</text>
</comment>
<name>A0ABU8PJZ1_9HYPH</name>
<dbReference type="NCBIfam" id="TIGR02601">
    <property type="entry name" value="autotrns_rpt"/>
    <property type="match status" value="4"/>
</dbReference>
<dbReference type="EMBL" id="JBBGZH010000002">
    <property type="protein sequence ID" value="MEJ5022580.1"/>
    <property type="molecule type" value="Genomic_DNA"/>
</dbReference>
<dbReference type="Pfam" id="PF12951">
    <property type="entry name" value="PATR"/>
    <property type="match status" value="4"/>
</dbReference>
<organism evidence="2 3">
    <name type="scientific">Ochrobactrum vermis</name>
    <dbReference type="NCBI Taxonomy" id="1827297"/>
    <lineage>
        <taxon>Bacteria</taxon>
        <taxon>Pseudomonadati</taxon>
        <taxon>Pseudomonadota</taxon>
        <taxon>Alphaproteobacteria</taxon>
        <taxon>Hyphomicrobiales</taxon>
        <taxon>Brucellaceae</taxon>
        <taxon>Brucella/Ochrobactrum group</taxon>
        <taxon>Ochrobactrum</taxon>
    </lineage>
</organism>
<proteinExistence type="predicted"/>